<dbReference type="Gene3D" id="3.40.50.1000">
    <property type="entry name" value="HAD superfamily/HAD-like"/>
    <property type="match status" value="1"/>
</dbReference>
<dbReference type="STRING" id="640635.SAMN04489806_1468"/>
<proteinExistence type="predicted"/>
<reference evidence="1 2" key="1">
    <citation type="submission" date="2016-10" db="EMBL/GenBank/DDBJ databases">
        <authorList>
            <person name="de Groot N.N."/>
        </authorList>
    </citation>
    <scope>NUCLEOTIDE SEQUENCE [LARGE SCALE GENOMIC DNA]</scope>
    <source>
        <strain evidence="1 2">DSM 21799</strain>
    </source>
</reference>
<dbReference type="PANTHER" id="PTHR43481:SF4">
    <property type="entry name" value="GLYCEROL-1-PHOSPHATE PHOSPHOHYDROLASE 1-RELATED"/>
    <property type="match status" value="1"/>
</dbReference>
<dbReference type="SFLD" id="SFLDS00003">
    <property type="entry name" value="Haloacid_Dehalogenase"/>
    <property type="match status" value="1"/>
</dbReference>
<dbReference type="InterPro" id="IPR036412">
    <property type="entry name" value="HAD-like_sf"/>
</dbReference>
<organism evidence="1 2">
    <name type="scientific">Paramicrobacterium humi</name>
    <dbReference type="NCBI Taxonomy" id="640635"/>
    <lineage>
        <taxon>Bacteria</taxon>
        <taxon>Bacillati</taxon>
        <taxon>Actinomycetota</taxon>
        <taxon>Actinomycetes</taxon>
        <taxon>Micrococcales</taxon>
        <taxon>Microbacteriaceae</taxon>
        <taxon>Paramicrobacterium</taxon>
    </lineage>
</organism>
<dbReference type="Pfam" id="PF00702">
    <property type="entry name" value="Hydrolase"/>
    <property type="match status" value="1"/>
</dbReference>
<dbReference type="InterPro" id="IPR023198">
    <property type="entry name" value="PGP-like_dom2"/>
</dbReference>
<dbReference type="NCBIfam" id="TIGR01509">
    <property type="entry name" value="HAD-SF-IA-v3"/>
    <property type="match status" value="1"/>
</dbReference>
<dbReference type="AlphaFoldDB" id="A0A1H4L9D4"/>
<dbReference type="RefSeq" id="WP_245723569.1">
    <property type="nucleotide sequence ID" value="NZ_FNRY01000001.1"/>
</dbReference>
<keyword evidence="2" id="KW-1185">Reference proteome</keyword>
<dbReference type="InterPro" id="IPR051806">
    <property type="entry name" value="HAD-like_SPP"/>
</dbReference>
<evidence type="ECO:0000313" key="2">
    <source>
        <dbReference type="Proteomes" id="UP000199183"/>
    </source>
</evidence>
<dbReference type="GO" id="GO:0050308">
    <property type="term" value="F:sugar-phosphatase activity"/>
    <property type="evidence" value="ECO:0007669"/>
    <property type="project" value="TreeGrafter"/>
</dbReference>
<dbReference type="SFLD" id="SFLDG01129">
    <property type="entry name" value="C1.5:_HAD__Beta-PGM__Phosphata"/>
    <property type="match status" value="1"/>
</dbReference>
<sequence>MTLDLEQASTLLDRTFRGALFDMDGTLIDSTPAVIRSWTQLASEMGSTTRFEGGGHGRPARELLASVLPADQVEAALARVTELELADTDGVIALPGAGELLAGLPEHAWTIVTSCTLRLAEVRIAAAGIPRPDRFVTFDDVTKGKPDPEPFLTGAERLGVPATECVAFEDAPAGLEAARAAGCVTIAMVGTHAGAELDADIVLESLEQLEVERVPDGFRLSLTL</sequence>
<dbReference type="InterPro" id="IPR023214">
    <property type="entry name" value="HAD_sf"/>
</dbReference>
<dbReference type="PANTHER" id="PTHR43481">
    <property type="entry name" value="FRUCTOSE-1-PHOSPHATE PHOSPHATASE"/>
    <property type="match status" value="1"/>
</dbReference>
<gene>
    <name evidence="1" type="ORF">SAMN04489806_1468</name>
</gene>
<accession>A0A1H4L9D4</accession>
<evidence type="ECO:0000313" key="1">
    <source>
        <dbReference type="EMBL" id="SEB67341.1"/>
    </source>
</evidence>
<dbReference type="SUPFAM" id="SSF56784">
    <property type="entry name" value="HAD-like"/>
    <property type="match status" value="1"/>
</dbReference>
<dbReference type="InterPro" id="IPR006439">
    <property type="entry name" value="HAD-SF_hydro_IA"/>
</dbReference>
<protein>
    <submittedName>
        <fullName evidence="1">Sugar-phosphatase</fullName>
    </submittedName>
</protein>
<dbReference type="EMBL" id="FNRY01000001">
    <property type="protein sequence ID" value="SEB67341.1"/>
    <property type="molecule type" value="Genomic_DNA"/>
</dbReference>
<dbReference type="Gene3D" id="1.10.150.240">
    <property type="entry name" value="Putative phosphatase, domain 2"/>
    <property type="match status" value="1"/>
</dbReference>
<dbReference type="Proteomes" id="UP000199183">
    <property type="component" value="Unassembled WGS sequence"/>
</dbReference>
<name>A0A1H4L9D4_9MICO</name>